<evidence type="ECO:0000313" key="2">
    <source>
        <dbReference type="EMBL" id="QJB70112.1"/>
    </source>
</evidence>
<evidence type="ECO:0000313" key="3">
    <source>
        <dbReference type="Proteomes" id="UP000501600"/>
    </source>
</evidence>
<dbReference type="InterPro" id="IPR009875">
    <property type="entry name" value="PilZ_domain"/>
</dbReference>
<dbReference type="SUPFAM" id="SSF141371">
    <property type="entry name" value="PilZ domain-like"/>
    <property type="match status" value="1"/>
</dbReference>
<feature type="domain" description="PilZ" evidence="1">
    <location>
        <begin position="26"/>
        <end position="103"/>
    </location>
</feature>
<reference evidence="2 3" key="1">
    <citation type="submission" date="2020-04" db="EMBL/GenBank/DDBJ databases">
        <title>Genome sequence for Sphingorhabdus sp. strain M1.</title>
        <authorList>
            <person name="Park S.-J."/>
        </authorList>
    </citation>
    <scope>NUCLEOTIDE SEQUENCE [LARGE SCALE GENOMIC DNA]</scope>
    <source>
        <strain evidence="2 3">JK6</strain>
    </source>
</reference>
<evidence type="ECO:0000259" key="1">
    <source>
        <dbReference type="Pfam" id="PF07238"/>
    </source>
</evidence>
<dbReference type="EMBL" id="CP051217">
    <property type="protein sequence ID" value="QJB70112.1"/>
    <property type="molecule type" value="Genomic_DNA"/>
</dbReference>
<dbReference type="KEGG" id="phao:HF685_13115"/>
<dbReference type="Proteomes" id="UP000501600">
    <property type="component" value="Chromosome"/>
</dbReference>
<dbReference type="Pfam" id="PF07238">
    <property type="entry name" value="PilZ"/>
    <property type="match status" value="1"/>
</dbReference>
<name>A0A6H2DN67_9SPHN</name>
<accession>A0A6H2DN67</accession>
<dbReference type="GO" id="GO:0035438">
    <property type="term" value="F:cyclic-di-GMP binding"/>
    <property type="evidence" value="ECO:0007669"/>
    <property type="project" value="InterPro"/>
</dbReference>
<dbReference type="Gene3D" id="2.40.10.220">
    <property type="entry name" value="predicted glycosyltransferase like domains"/>
    <property type="match status" value="1"/>
</dbReference>
<keyword evidence="3" id="KW-1185">Reference proteome</keyword>
<dbReference type="AlphaFoldDB" id="A0A6H2DN67"/>
<organism evidence="2 3">
    <name type="scientific">Parasphingorhabdus halotolerans</name>
    <dbReference type="NCBI Taxonomy" id="2725558"/>
    <lineage>
        <taxon>Bacteria</taxon>
        <taxon>Pseudomonadati</taxon>
        <taxon>Pseudomonadota</taxon>
        <taxon>Alphaproteobacteria</taxon>
        <taxon>Sphingomonadales</taxon>
        <taxon>Sphingomonadaceae</taxon>
        <taxon>Parasphingorhabdus</taxon>
    </lineage>
</organism>
<proteinExistence type="predicted"/>
<dbReference type="RefSeq" id="WP_168820379.1">
    <property type="nucleotide sequence ID" value="NZ_CP051217.1"/>
</dbReference>
<protein>
    <submittedName>
        <fullName evidence="2">PilZ domain-containing protein</fullName>
    </submittedName>
</protein>
<sequence>MIDSPTRKILRIPPLSRYVFASEVDRCAPRHKLLIPARLRFSGSTSFAVQVTDLSLAGFACDALLQTHPGTRCWLKLPTLAALEAETVHCNRDSLGCAFQNLLSPAVVDRFIALYPVPETLKNQT</sequence>
<gene>
    <name evidence="2" type="ORF">HF685_13115</name>
</gene>